<gene>
    <name evidence="1" type="ORF">AVEN_55535_1</name>
</gene>
<name>A0A4Y2CB42_ARAVE</name>
<comment type="caution">
    <text evidence="1">The sequence shown here is derived from an EMBL/GenBank/DDBJ whole genome shotgun (WGS) entry which is preliminary data.</text>
</comment>
<dbReference type="PANTHER" id="PTHR45786">
    <property type="entry name" value="DNA BINDING PROTEIN-LIKE"/>
    <property type="match status" value="1"/>
</dbReference>
<dbReference type="EMBL" id="BGPR01000163">
    <property type="protein sequence ID" value="GBM01028.1"/>
    <property type="molecule type" value="Genomic_DNA"/>
</dbReference>
<evidence type="ECO:0008006" key="3">
    <source>
        <dbReference type="Google" id="ProtNLM"/>
    </source>
</evidence>
<dbReference type="PANTHER" id="PTHR45786:SF74">
    <property type="entry name" value="ATP-DEPENDENT DNA HELICASE"/>
    <property type="match status" value="1"/>
</dbReference>
<dbReference type="Proteomes" id="UP000499080">
    <property type="component" value="Unassembled WGS sequence"/>
</dbReference>
<organism evidence="1 2">
    <name type="scientific">Araneus ventricosus</name>
    <name type="common">Orbweaver spider</name>
    <name type="synonym">Epeira ventricosa</name>
    <dbReference type="NCBI Taxonomy" id="182803"/>
    <lineage>
        <taxon>Eukaryota</taxon>
        <taxon>Metazoa</taxon>
        <taxon>Ecdysozoa</taxon>
        <taxon>Arthropoda</taxon>
        <taxon>Chelicerata</taxon>
        <taxon>Arachnida</taxon>
        <taxon>Araneae</taxon>
        <taxon>Araneomorphae</taxon>
        <taxon>Entelegynae</taxon>
        <taxon>Araneoidea</taxon>
        <taxon>Araneidae</taxon>
        <taxon>Araneus</taxon>
    </lineage>
</organism>
<keyword evidence="2" id="KW-1185">Reference proteome</keyword>
<dbReference type="AlphaFoldDB" id="A0A4Y2CB42"/>
<accession>A0A4Y2CB42</accession>
<dbReference type="OrthoDB" id="7698527at2759"/>
<evidence type="ECO:0000313" key="1">
    <source>
        <dbReference type="EMBL" id="GBM01028.1"/>
    </source>
</evidence>
<proteinExistence type="predicted"/>
<reference evidence="1 2" key="1">
    <citation type="journal article" date="2019" name="Sci. Rep.">
        <title>Orb-weaving spider Araneus ventricosus genome elucidates the spidroin gene catalogue.</title>
        <authorList>
            <person name="Kono N."/>
            <person name="Nakamura H."/>
            <person name="Ohtoshi R."/>
            <person name="Moran D.A.P."/>
            <person name="Shinohara A."/>
            <person name="Yoshida Y."/>
            <person name="Fujiwara M."/>
            <person name="Mori M."/>
            <person name="Tomita M."/>
            <person name="Arakawa K."/>
        </authorList>
    </citation>
    <scope>NUCLEOTIDE SEQUENCE [LARGE SCALE GENOMIC DNA]</scope>
</reference>
<sequence>MHQLIQSNPAVNVKMVFMEHPDLDLRRYNAPTSKTEVAAIFIGDDGESPANRDICIYPVADSYKNISPLNQCSDPMVYPLFPNRECGWNSNLEHVEERRSAKRVRVTQLQYYSYRFAVRNAFSILHNSEKLFQQYIVDSTSIPYIYLITLG</sequence>
<protein>
    <recommendedName>
        <fullName evidence="3">Helitron helicase-like domain-containing protein</fullName>
    </recommendedName>
</protein>
<evidence type="ECO:0000313" key="2">
    <source>
        <dbReference type="Proteomes" id="UP000499080"/>
    </source>
</evidence>